<dbReference type="GeneID" id="111009156"/>
<dbReference type="PANTHER" id="PTHR35549:SF2">
    <property type="entry name" value="TRANSDUCIN_WD40 REPEAT-LIKE SUPERFAMILY PROTEIN"/>
    <property type="match status" value="1"/>
</dbReference>
<dbReference type="InterPro" id="IPR056514">
    <property type="entry name" value="ARM_LIN_2nd"/>
</dbReference>
<feature type="repeat" description="WD" evidence="1">
    <location>
        <begin position="1081"/>
        <end position="1122"/>
    </location>
</feature>
<dbReference type="SUPFAM" id="SSF48371">
    <property type="entry name" value="ARM repeat"/>
    <property type="match status" value="1"/>
</dbReference>
<dbReference type="InterPro" id="IPR016024">
    <property type="entry name" value="ARM-type_fold"/>
</dbReference>
<dbReference type="Pfam" id="PF00400">
    <property type="entry name" value="WD40"/>
    <property type="match status" value="1"/>
</dbReference>
<evidence type="ECO:0000259" key="5">
    <source>
        <dbReference type="Pfam" id="PF23654"/>
    </source>
</evidence>
<evidence type="ECO:0000256" key="2">
    <source>
        <dbReference type="SAM" id="MobiDB-lite"/>
    </source>
</evidence>
<feature type="region of interest" description="Disordered" evidence="2">
    <location>
        <begin position="337"/>
        <end position="370"/>
    </location>
</feature>
<evidence type="ECO:0000256" key="1">
    <source>
        <dbReference type="PROSITE-ProRule" id="PRU00221"/>
    </source>
</evidence>
<feature type="domain" description="Putative E3 ubiquitin-protein ligase LIN ARM-like" evidence="4">
    <location>
        <begin position="665"/>
        <end position="1017"/>
    </location>
</feature>
<accession>A0A6J1C7S7</accession>
<dbReference type="Pfam" id="PF23628">
    <property type="entry name" value="ARM_LIN_C"/>
    <property type="match status" value="1"/>
</dbReference>
<dbReference type="InterPro" id="IPR055566">
    <property type="entry name" value="ARM_LIN"/>
</dbReference>
<dbReference type="Pfam" id="PF23568">
    <property type="entry name" value="ARM_LIN"/>
    <property type="match status" value="1"/>
</dbReference>
<organism evidence="6 7">
    <name type="scientific">Momordica charantia</name>
    <name type="common">Bitter gourd</name>
    <name type="synonym">Balsam pear</name>
    <dbReference type="NCBI Taxonomy" id="3673"/>
    <lineage>
        <taxon>Eukaryota</taxon>
        <taxon>Viridiplantae</taxon>
        <taxon>Streptophyta</taxon>
        <taxon>Embryophyta</taxon>
        <taxon>Tracheophyta</taxon>
        <taxon>Spermatophyta</taxon>
        <taxon>Magnoliopsida</taxon>
        <taxon>eudicotyledons</taxon>
        <taxon>Gunneridae</taxon>
        <taxon>Pentapetalae</taxon>
        <taxon>rosids</taxon>
        <taxon>fabids</taxon>
        <taxon>Cucurbitales</taxon>
        <taxon>Cucurbitaceae</taxon>
        <taxon>Momordiceae</taxon>
        <taxon>Momordica</taxon>
    </lineage>
</organism>
<evidence type="ECO:0000259" key="3">
    <source>
        <dbReference type="Pfam" id="PF23568"/>
    </source>
</evidence>
<dbReference type="InterPro" id="IPR015943">
    <property type="entry name" value="WD40/YVTN_repeat-like_dom_sf"/>
</dbReference>
<name>A0A6J1C7S7_MOMCH</name>
<dbReference type="PROSITE" id="PS50294">
    <property type="entry name" value="WD_REPEATS_REGION"/>
    <property type="match status" value="1"/>
</dbReference>
<protein>
    <submittedName>
        <fullName evidence="7">E3 ubiquitin-protein ligase LIN-1 isoform X1</fullName>
    </submittedName>
</protein>
<feature type="compositionally biased region" description="Polar residues" evidence="2">
    <location>
        <begin position="337"/>
        <end position="350"/>
    </location>
</feature>
<dbReference type="RefSeq" id="XP_022137811.1">
    <property type="nucleotide sequence ID" value="XM_022282119.1"/>
</dbReference>
<evidence type="ECO:0000259" key="4">
    <source>
        <dbReference type="Pfam" id="PF23628"/>
    </source>
</evidence>
<dbReference type="OrthoDB" id="6262491at2759"/>
<proteinExistence type="predicted"/>
<dbReference type="PANTHER" id="PTHR35549">
    <property type="entry name" value="OS04G0584500 PROTEIN"/>
    <property type="match status" value="1"/>
</dbReference>
<dbReference type="SMART" id="SM00320">
    <property type="entry name" value="WD40"/>
    <property type="match status" value="3"/>
</dbReference>
<feature type="domain" description="Putative E3 ubiquitin-protein ligase LIN ARM repeats" evidence="5">
    <location>
        <begin position="500"/>
        <end position="663"/>
    </location>
</feature>
<gene>
    <name evidence="7" type="primary">LOC111009156</name>
</gene>
<keyword evidence="1" id="KW-0853">WD repeat</keyword>
<feature type="region of interest" description="Disordered" evidence="2">
    <location>
        <begin position="236"/>
        <end position="255"/>
    </location>
</feature>
<dbReference type="PROSITE" id="PS50082">
    <property type="entry name" value="WD_REPEATS_2"/>
    <property type="match status" value="1"/>
</dbReference>
<dbReference type="Gene3D" id="2.130.10.10">
    <property type="entry name" value="YVTN repeat-like/Quinoprotein amine dehydrogenase"/>
    <property type="match status" value="1"/>
</dbReference>
<evidence type="ECO:0000313" key="7">
    <source>
        <dbReference type="RefSeq" id="XP_022137811.1"/>
    </source>
</evidence>
<dbReference type="InterPro" id="IPR036322">
    <property type="entry name" value="WD40_repeat_dom_sf"/>
</dbReference>
<dbReference type="SUPFAM" id="SSF50978">
    <property type="entry name" value="WD40 repeat-like"/>
    <property type="match status" value="1"/>
</dbReference>
<evidence type="ECO:0000313" key="6">
    <source>
        <dbReference type="Proteomes" id="UP000504603"/>
    </source>
</evidence>
<dbReference type="Pfam" id="PF23654">
    <property type="entry name" value="ARM_LIN_2nd"/>
    <property type="match status" value="1"/>
</dbReference>
<dbReference type="Proteomes" id="UP000504603">
    <property type="component" value="Unplaced"/>
</dbReference>
<dbReference type="InterPro" id="IPR056512">
    <property type="entry name" value="LIN_N"/>
</dbReference>
<feature type="domain" description="Putative E3 ubiquitin-protein ligase LIN N-terminal" evidence="3">
    <location>
        <begin position="25"/>
        <end position="168"/>
    </location>
</feature>
<reference evidence="7" key="1">
    <citation type="submission" date="2025-08" db="UniProtKB">
        <authorList>
            <consortium name="RefSeq"/>
        </authorList>
    </citation>
    <scope>IDENTIFICATION</scope>
    <source>
        <strain evidence="7">OHB3-1</strain>
    </source>
</reference>
<sequence>MAPASSRTQFPPSVCENERLDLNSIRALVVSINQYIHEFLSNAEARIALTLRCTSKLRNQRHGFFEFLEQSIISNLYWGIENVEDAVQTSISEERATRLQTAEQMLQVPALLDEHGETSGTENRYLVCCSYFYLSVVKKLQGDEWQVALHFLQSLLVSPRLVLTEFAQGFCYSLLLSFATSSRQENGETMRSDSSVEFGEGDYGESTIRQVARKYKDWLMYYQVMLYGETQQWKQDGSNSMLPPENGSHSMSEASKATDCGFPLPTLFHYDNIHPLDRTDVIQDKTKASQDFPWCEDKGNSQKKLGLIPELQFNDRGSWRDSSTKYIRDLLKDSQPGSPTSLFSSMNGSESDSDIEEGMNYTNHSKRSTRADLPEKFSQKLRYACTKSDPEQSLISLSSASLSTVQEQYIKVSMTKSFSKKSSDFKLRSIEQKNLEPQILQNCLEESEPMELSLKLSKFQTFGSAIPSFLGQGSASQVSNQNIAKAQLYHSISGRDSKSEILGLIEKAISRLCFSEGLGNYDEEYAVEVSTIYKMLNSKTGVQYTMLKDLIMDQLLTSISTSKEEKVIRASVSLLTTIISENNSVIEDLKKKGLKLCDLATALRQNVHEAAILIYLISPSPREIKSLQLLPVLVEIICTSKCYNAWSPSLMLTPPAASMMIIEVMVTAFDDDTNKMHLVEISSPSVLCGLLEVARTNNVEGLVSLGSILVKCMQLDGECRGYISKFIPVAQFLCLLQSDKKEAVHIALQVFNEILRVPRSSAISLLQRINNEGKNDIIHILMLCVNHLQTEYQLLAANVLIQLLVLENCSTTSLLKEEAVQVLLRSVACEEKSAMQSLSASILSNLGGTFSWTGEPYTVAWLLRKVGLSSDHQNMIKSFNWFDQSLQDAGVDSWCSLIARNIICIGEPVFHALDRGLKSKIKKVSRDCLTTIAWLGCEIAKSPSSTRFSACEILLGGIELFLHPGIELEERLLACLCIFNYASGKGMQKLANFSEGVRESLRRLSHITWMAEELHRVADYLMPNNSRISCVHTQVLELGFNSSGAVCALIFYKGLLFGGYSDGSIKVWNIKGQSASLLWDIKKHRKAVTCFSHFESGESLLSGSTDKTIRVWKMIQGKLECTEVIESKEQIQHLGAYGQIIFAITHGHGLKVIDATRTTKVLFKSKNLKCIKVVQARVYAGCTDSSIQEFSVTNKWEQEIKPPSKSWMMMHHKAINSLAVYKDWLFSASSMVQGSLFQNWRRHDKPEMTIVTGKGDIVHAMSAVEDFVYLISKSSANSIQIWLRKTQHKVGRISAGSRITCLLTANDMVLCGTETGKTKGWIPL</sequence>
<dbReference type="InterPro" id="IPR001680">
    <property type="entry name" value="WD40_rpt"/>
</dbReference>
<keyword evidence="6" id="KW-1185">Reference proteome</keyword>
<dbReference type="KEGG" id="mcha:111009156"/>